<dbReference type="AlphaFoldDB" id="A0A081RAG0"/>
<sequence length="411" mass="46817">MRSTIVLLHRWTGLATALFLAVAGLTGTALTFRDELEALINPRLFVVGWQPGAAVDPVALRDRVQRAFPQARVDYMPFPRPGRSAMFYLMPQPNRSTGKAPPLVFDQVFIDPQTGAILGGRRWGALFDGWHFQRANIVPFIWRLHEALALPHPYGKIFFGLIALLWTFDCFIGFVLTLPRGRPLLQKWKPAWQIKARAAPYRRYLDLHRAFGLWLWALLLVLAWSSVMLNLRDVIYRPIMSIALPFEDSQPDRLPTPDYNPKIDWRAALTAGRREISGLSARENFSIRYEDSLWYRPALGAYLYRTHTSLDIRETGGGTDLWIDAQTGRLIRAQFERKGAAGDVVSEWLRALHTATVFGFGYRLLIAISGLVVAMLSITGIYIWWVKRRGRTARKRFPVAVSPHRLPTELG</sequence>
<name>A0A081RAG0_SPHCR</name>
<keyword evidence="1" id="KW-1133">Transmembrane helix</keyword>
<feature type="transmembrane region" description="Helical" evidence="1">
    <location>
        <begin position="364"/>
        <end position="386"/>
    </location>
</feature>
<feature type="transmembrane region" description="Helical" evidence="1">
    <location>
        <begin position="157"/>
        <end position="178"/>
    </location>
</feature>
<dbReference type="PATRIC" id="fig|46429.4.peg.3513"/>
<proteinExistence type="predicted"/>
<feature type="transmembrane region" description="Helical" evidence="1">
    <location>
        <begin position="211"/>
        <end position="231"/>
    </location>
</feature>
<protein>
    <submittedName>
        <fullName evidence="2">Putative iron-regulated membrane protein Iron-uptake factor PiuB</fullName>
    </submittedName>
</protein>
<gene>
    <name evidence="2" type="ORF">BV95_03521</name>
</gene>
<dbReference type="Proteomes" id="UP000028411">
    <property type="component" value="Unassembled WGS sequence"/>
</dbReference>
<dbReference type="PANTHER" id="PTHR34219">
    <property type="entry name" value="IRON-REGULATED INNER MEMBRANE PROTEIN-RELATED"/>
    <property type="match status" value="1"/>
</dbReference>
<dbReference type="PANTHER" id="PTHR34219:SF5">
    <property type="entry name" value="BLR4505 PROTEIN"/>
    <property type="match status" value="1"/>
</dbReference>
<reference evidence="2 3" key="1">
    <citation type="submission" date="2014-02" db="EMBL/GenBank/DDBJ databases">
        <title>Whole genome sequence of Sphingobium chlorophenolicum NBRC 16172.</title>
        <authorList>
            <person name="Gan H.M."/>
            <person name="Gan H.Y."/>
            <person name="Chew T.H."/>
            <person name="Savka M.A."/>
        </authorList>
    </citation>
    <scope>NUCLEOTIDE SEQUENCE [LARGE SCALE GENOMIC DNA]</scope>
    <source>
        <strain evidence="2 3">NBRC 16172</strain>
    </source>
</reference>
<dbReference type="OrthoDB" id="7626573at2"/>
<evidence type="ECO:0000256" key="1">
    <source>
        <dbReference type="SAM" id="Phobius"/>
    </source>
</evidence>
<dbReference type="EMBL" id="JFHR01000049">
    <property type="protein sequence ID" value="KEQ52183.1"/>
    <property type="molecule type" value="Genomic_DNA"/>
</dbReference>
<dbReference type="Pfam" id="PF03929">
    <property type="entry name" value="PepSY_TM"/>
    <property type="match status" value="1"/>
</dbReference>
<evidence type="ECO:0000313" key="2">
    <source>
        <dbReference type="EMBL" id="KEQ52183.1"/>
    </source>
</evidence>
<dbReference type="RefSeq" id="WP_051749842.1">
    <property type="nucleotide sequence ID" value="NZ_JFHR01000049.1"/>
</dbReference>
<dbReference type="eggNOG" id="COG3182">
    <property type="taxonomic scope" value="Bacteria"/>
</dbReference>
<organism evidence="2 3">
    <name type="scientific">Sphingobium chlorophenolicum</name>
    <dbReference type="NCBI Taxonomy" id="46429"/>
    <lineage>
        <taxon>Bacteria</taxon>
        <taxon>Pseudomonadati</taxon>
        <taxon>Pseudomonadota</taxon>
        <taxon>Alphaproteobacteria</taxon>
        <taxon>Sphingomonadales</taxon>
        <taxon>Sphingomonadaceae</taxon>
        <taxon>Sphingobium</taxon>
    </lineage>
</organism>
<keyword evidence="1" id="KW-0812">Transmembrane</keyword>
<keyword evidence="1" id="KW-0472">Membrane</keyword>
<accession>A0A081RAG0</accession>
<comment type="caution">
    <text evidence="2">The sequence shown here is derived from an EMBL/GenBank/DDBJ whole genome shotgun (WGS) entry which is preliminary data.</text>
</comment>
<dbReference type="InterPro" id="IPR005625">
    <property type="entry name" value="PepSY-ass_TM"/>
</dbReference>
<evidence type="ECO:0000313" key="3">
    <source>
        <dbReference type="Proteomes" id="UP000028411"/>
    </source>
</evidence>